<reference evidence="3" key="1">
    <citation type="submission" date="2017-09" db="EMBL/GenBank/DDBJ databases">
        <authorList>
            <person name="Varghese N."/>
            <person name="Submissions S."/>
        </authorList>
    </citation>
    <scope>NUCLEOTIDE SEQUENCE [LARGE SCALE GENOMIC DNA]</scope>
    <source>
        <strain evidence="3">DSM 2913</strain>
    </source>
</reference>
<dbReference type="Proteomes" id="UP000218627">
    <property type="component" value="Unassembled WGS sequence"/>
</dbReference>
<dbReference type="Pfam" id="PF18145">
    <property type="entry name" value="SAVED"/>
    <property type="match status" value="1"/>
</dbReference>
<dbReference type="InterPro" id="IPR040836">
    <property type="entry name" value="SAVED"/>
</dbReference>
<dbReference type="AlphaFoldDB" id="A0A285P190"/>
<evidence type="ECO:0000259" key="1">
    <source>
        <dbReference type="Pfam" id="PF18145"/>
    </source>
</evidence>
<proteinExistence type="predicted"/>
<evidence type="ECO:0000313" key="3">
    <source>
        <dbReference type="Proteomes" id="UP000218627"/>
    </source>
</evidence>
<accession>A0A285P190</accession>
<dbReference type="NCBIfam" id="NF033611">
    <property type="entry name" value="SAVED"/>
    <property type="match status" value="1"/>
</dbReference>
<keyword evidence="3" id="KW-1185">Reference proteome</keyword>
<organism evidence="2 3">
    <name type="scientific">Hydrogenobacter hydrogenophilus</name>
    <dbReference type="NCBI Taxonomy" id="35835"/>
    <lineage>
        <taxon>Bacteria</taxon>
        <taxon>Pseudomonadati</taxon>
        <taxon>Aquificota</taxon>
        <taxon>Aquificia</taxon>
        <taxon>Aquificales</taxon>
        <taxon>Aquificaceae</taxon>
        <taxon>Hydrogenobacter</taxon>
    </lineage>
</organism>
<feature type="domain" description="SMODS-associated and fused to various effectors" evidence="1">
    <location>
        <begin position="280"/>
        <end position="470"/>
    </location>
</feature>
<protein>
    <recommendedName>
        <fullName evidence="1">SMODS-associated and fused to various effectors domain-containing protein</fullName>
    </recommendedName>
</protein>
<dbReference type="RefSeq" id="WP_096601472.1">
    <property type="nucleotide sequence ID" value="NZ_OBEN01000003.1"/>
</dbReference>
<dbReference type="InterPro" id="IPR020568">
    <property type="entry name" value="Ribosomal_Su5_D2-typ_SF"/>
</dbReference>
<dbReference type="SUPFAM" id="SSF54211">
    <property type="entry name" value="Ribosomal protein S5 domain 2-like"/>
    <property type="match status" value="1"/>
</dbReference>
<name>A0A285P190_9AQUI</name>
<evidence type="ECO:0000313" key="2">
    <source>
        <dbReference type="EMBL" id="SNZ13641.1"/>
    </source>
</evidence>
<gene>
    <name evidence="2" type="ORF">SAMN06265353_0828</name>
</gene>
<dbReference type="EMBL" id="OBEN01000003">
    <property type="protein sequence ID" value="SNZ13641.1"/>
    <property type="molecule type" value="Genomic_DNA"/>
</dbReference>
<sequence length="481" mass="55177">MLYSFSSFKEEDLLGFLHAGELDEHIADVFKEFNELSPFVQFELIKYVKEKSVYVDVHVLSKTLGTSQKTAEEILKGEFKIFTFPAVSTQGYSQMVQGMVIKDTSQRICNVEGIKRHIKSVEDLLKSRGLLKDYLSVFLNSYITGKSFQLSLALSLLTEKVPDRFCFTGGVDAKGNVQAVDNIPQKEKACRSSGKKLISPVNVRSVDDIIDWFSKPFVDVPFVITKERSRPNIGDFWEEEHVLKNLKHFHEITEEDLILETGQLEGQKWQEVCTEFINRIRRMDYELSNRLRLNLVINGPTALAMALGILYSHTRPFRVFHYSNSEKRYYTIDVFNTRELKERVKEYTHTEAELDSSEGKDLAVIIRGAHHDPTGDVKAYLTKEGISADILVLSPKEKEGNIPPNQLKEVAKEYASHIQSARAQKHYENIHFFLSTPVAIGYLLGVAFGHYTKGYIYNYKTNELYERVLSLEFLRDLIEKA</sequence>
<dbReference type="OrthoDB" id="10018at2"/>